<dbReference type="InterPro" id="IPR002156">
    <property type="entry name" value="RNaseH_domain"/>
</dbReference>
<organism evidence="2">
    <name type="scientific">Fagus sylvatica</name>
    <name type="common">Beechnut</name>
    <dbReference type="NCBI Taxonomy" id="28930"/>
    <lineage>
        <taxon>Eukaryota</taxon>
        <taxon>Viridiplantae</taxon>
        <taxon>Streptophyta</taxon>
        <taxon>Embryophyta</taxon>
        <taxon>Tracheophyta</taxon>
        <taxon>Spermatophyta</taxon>
        <taxon>Magnoliopsida</taxon>
        <taxon>eudicotyledons</taxon>
        <taxon>Gunneridae</taxon>
        <taxon>Pentapetalae</taxon>
        <taxon>rosids</taxon>
        <taxon>fabids</taxon>
        <taxon>Fagales</taxon>
        <taxon>Fagaceae</taxon>
        <taxon>Fagus</taxon>
    </lineage>
</organism>
<dbReference type="PANTHER" id="PTHR31286">
    <property type="entry name" value="GLYCINE-RICH CELL WALL STRUCTURAL PROTEIN 1.8-LIKE"/>
    <property type="match status" value="1"/>
</dbReference>
<dbReference type="SUPFAM" id="SSF53098">
    <property type="entry name" value="Ribonuclease H-like"/>
    <property type="match status" value="1"/>
</dbReference>
<feature type="domain" description="RNase H type-1" evidence="1">
    <location>
        <begin position="1048"/>
        <end position="1140"/>
    </location>
</feature>
<gene>
    <name evidence="2" type="ORF">FSB_LOCUS57544</name>
</gene>
<proteinExistence type="predicted"/>
<dbReference type="EMBL" id="OIVN01006281">
    <property type="protein sequence ID" value="SPD29662.1"/>
    <property type="molecule type" value="Genomic_DNA"/>
</dbReference>
<dbReference type="GO" id="GO:0003676">
    <property type="term" value="F:nucleic acid binding"/>
    <property type="evidence" value="ECO:0007669"/>
    <property type="project" value="InterPro"/>
</dbReference>
<dbReference type="CDD" id="cd06222">
    <property type="entry name" value="RNase_H_like"/>
    <property type="match status" value="1"/>
</dbReference>
<protein>
    <recommendedName>
        <fullName evidence="1">RNase H type-1 domain-containing protein</fullName>
    </recommendedName>
</protein>
<dbReference type="InterPro" id="IPR040256">
    <property type="entry name" value="At4g02000-like"/>
</dbReference>
<dbReference type="AlphaFoldDB" id="A0A2N9IXQ1"/>
<dbReference type="InterPro" id="IPR012337">
    <property type="entry name" value="RNaseH-like_sf"/>
</dbReference>
<name>A0A2N9IXQ1_FAGSY</name>
<accession>A0A2N9IXQ1</accession>
<dbReference type="Pfam" id="PF13456">
    <property type="entry name" value="RVT_3"/>
    <property type="match status" value="1"/>
</dbReference>
<evidence type="ECO:0000313" key="2">
    <source>
        <dbReference type="EMBL" id="SPD29662.1"/>
    </source>
</evidence>
<dbReference type="Gene3D" id="3.30.420.10">
    <property type="entry name" value="Ribonuclease H-like superfamily/Ribonuclease H"/>
    <property type="match status" value="1"/>
</dbReference>
<dbReference type="InterPro" id="IPR044730">
    <property type="entry name" value="RNase_H-like_dom_plant"/>
</dbReference>
<dbReference type="GO" id="GO:0004523">
    <property type="term" value="F:RNA-DNA hybrid ribonuclease activity"/>
    <property type="evidence" value="ECO:0007669"/>
    <property type="project" value="InterPro"/>
</dbReference>
<evidence type="ECO:0000259" key="1">
    <source>
        <dbReference type="Pfam" id="PF13456"/>
    </source>
</evidence>
<dbReference type="InterPro" id="IPR036397">
    <property type="entry name" value="RNaseH_sf"/>
</dbReference>
<sequence>MSGVSERVEKEQTVEEEDISLGVLRNIKNIILTVSMNMIMDKGLLHPHEATRIDWLGPFQELMSKLSDLLRLCLRTMILMERHQIQVRAMWNPIGRMDCIDIGHDYNLIKPSTASFSSVAVWVRLSELSIEYYDPSLLQKIGRAIGPVLLIDAHMVNGVRGRFARLCIQVNLDKPLPKTILIRQNRVQSVQYEGINQLCFCCGRIEHQKEFCPFVVKAPSPEPSVGDDQPVSSIGSPNTTVEEPFGEWMVVTRKKKPTSVKKAEVTGNSGLGGSNFGLRLVRFEENGSLEKHFSFNGEEQSLGILRSGESSLVAHPEPMVVLPSGSTPSPSVRSDDLQVVYVTIATAPLEKLFDRARVGSTVNGYCLKEDSSLESDRIAVMGNLFRHAMTLLPDLLRSKEVLIPSWRLREMGDDSSSSCFDLRSNPNPIMNVLIWNCKDAMKPKFKTTLLDLVSWHHHAIVVVIETRMGGAKADAIIRTLPFDGAYSTETIGFAGGIWLFWLSDMVDVEVLSATEQEIHALIQVNSSPSPWLLSAIYASPRHRTQVYSECMDYCHLMDLGFSGPKFTWTNLRGVADLIQERLDKGHPDFSRIVNEAWHDNEECLTDAITSFSSLAMELNHILNLEEDLWAIKARTSWVVMGERNISYFHLSTLARRSANKMSGFKDAASNWSFDIKRIRSSFLEGYKELYQTDQISCDWCPNPLPCSGAVLSLEESDSIVGPATDIEIFNALYSMKLFKAPGPDGLHAGFLQQFWMVVGASVKNEIAFVAGRRGSDNVVIAQELIYTLGRKRRGNEGFMVVKIDLEKAYDRLEWGFVRQVLIHFGFPSNIIKLILSCVSSTSTSLLINGGLIDKKCETGDWGKFKAFRGGPRVQTQLASWKARLLSPAERLVLIKATGSTSEKRKLHMVNWKTYTLPKELEGLGIFSMRDRNKALLAKFYWRISTECDALWSQMLTNNWLAMNCFSSLIVAKHHILRKILFPFAIWQLWLHRNRFIFNRGVVDPKFLEGCVGKGLEFVALVPDFLMKPARVSVPIKWQKLDLGWIKLNTDGAACSSLGSAGGGGLLRNSEGDWVGGFARSLGKCSSLIAKLWALNDGLVLAKQLGVLSTLVEVNAEMVVALLNNNCINLVMDPLLSDCRDL</sequence>
<reference evidence="2" key="1">
    <citation type="submission" date="2018-02" db="EMBL/GenBank/DDBJ databases">
        <authorList>
            <person name="Cohen D.B."/>
            <person name="Kent A.D."/>
        </authorList>
    </citation>
    <scope>NUCLEOTIDE SEQUENCE</scope>
</reference>
<dbReference type="PANTHER" id="PTHR31286:SF99">
    <property type="entry name" value="DUF4283 DOMAIN-CONTAINING PROTEIN"/>
    <property type="match status" value="1"/>
</dbReference>